<dbReference type="GO" id="GO:0000156">
    <property type="term" value="F:phosphorelay response regulator activity"/>
    <property type="evidence" value="ECO:0007669"/>
    <property type="project" value="InterPro"/>
</dbReference>
<feature type="compositionally biased region" description="Gly residues" evidence="2">
    <location>
        <begin position="277"/>
        <end position="286"/>
    </location>
</feature>
<evidence type="ECO:0000259" key="4">
    <source>
        <dbReference type="PROSITE" id="PS50930"/>
    </source>
</evidence>
<dbReference type="RefSeq" id="WP_179760972.1">
    <property type="nucleotide sequence ID" value="NZ_BAAAJZ010000001.1"/>
</dbReference>
<dbReference type="Pfam" id="PF00072">
    <property type="entry name" value="Response_reg"/>
    <property type="match status" value="1"/>
</dbReference>
<dbReference type="EMBL" id="JACCCZ010000001">
    <property type="protein sequence ID" value="NYG01815.1"/>
    <property type="molecule type" value="Genomic_DNA"/>
</dbReference>
<dbReference type="AlphaFoldDB" id="A0A852W661"/>
<dbReference type="Gene3D" id="2.40.50.1020">
    <property type="entry name" value="LytTr DNA-binding domain"/>
    <property type="match status" value="1"/>
</dbReference>
<proteinExistence type="predicted"/>
<name>A0A852W661_PSEA5</name>
<dbReference type="InterPro" id="IPR001789">
    <property type="entry name" value="Sig_transdc_resp-reg_receiver"/>
</dbReference>
<dbReference type="SMART" id="SM00850">
    <property type="entry name" value="LytTR"/>
    <property type="match status" value="1"/>
</dbReference>
<feature type="domain" description="Response regulatory" evidence="3">
    <location>
        <begin position="9"/>
        <end position="123"/>
    </location>
</feature>
<dbReference type="PROSITE" id="PS50110">
    <property type="entry name" value="RESPONSE_REGULATORY"/>
    <property type="match status" value="1"/>
</dbReference>
<keyword evidence="1" id="KW-0597">Phosphoprotein</keyword>
<keyword evidence="6" id="KW-1185">Reference proteome</keyword>
<dbReference type="GeneID" id="98051877"/>
<feature type="region of interest" description="Disordered" evidence="2">
    <location>
        <begin position="264"/>
        <end position="286"/>
    </location>
</feature>
<dbReference type="Pfam" id="PF04397">
    <property type="entry name" value="LytTR"/>
    <property type="match status" value="1"/>
</dbReference>
<organism evidence="5 6">
    <name type="scientific">Pseudonocardia alni</name>
    <name type="common">Amycolata alni</name>
    <dbReference type="NCBI Taxonomy" id="33907"/>
    <lineage>
        <taxon>Bacteria</taxon>
        <taxon>Bacillati</taxon>
        <taxon>Actinomycetota</taxon>
        <taxon>Actinomycetes</taxon>
        <taxon>Pseudonocardiales</taxon>
        <taxon>Pseudonocardiaceae</taxon>
        <taxon>Pseudonocardia</taxon>
    </lineage>
</organism>
<comment type="caution">
    <text evidence="5">The sequence shown here is derived from an EMBL/GenBank/DDBJ whole genome shotgun (WGS) entry which is preliminary data.</text>
</comment>
<dbReference type="PANTHER" id="PTHR37299:SF1">
    <property type="entry name" value="STAGE 0 SPORULATION PROTEIN A HOMOLOG"/>
    <property type="match status" value="1"/>
</dbReference>
<dbReference type="SMART" id="SM00448">
    <property type="entry name" value="REC"/>
    <property type="match status" value="1"/>
</dbReference>
<evidence type="ECO:0000256" key="1">
    <source>
        <dbReference type="PROSITE-ProRule" id="PRU00169"/>
    </source>
</evidence>
<evidence type="ECO:0000313" key="6">
    <source>
        <dbReference type="Proteomes" id="UP000549695"/>
    </source>
</evidence>
<dbReference type="GO" id="GO:0003677">
    <property type="term" value="F:DNA binding"/>
    <property type="evidence" value="ECO:0007669"/>
    <property type="project" value="UniProtKB-KW"/>
</dbReference>
<dbReference type="Proteomes" id="UP000549695">
    <property type="component" value="Unassembled WGS sequence"/>
</dbReference>
<accession>A0A852W661</accession>
<dbReference type="InterPro" id="IPR007492">
    <property type="entry name" value="LytTR_DNA-bd_dom"/>
</dbReference>
<evidence type="ECO:0000313" key="5">
    <source>
        <dbReference type="EMBL" id="NYG01815.1"/>
    </source>
</evidence>
<feature type="domain" description="HTH LytTR-type" evidence="4">
    <location>
        <begin position="158"/>
        <end position="261"/>
    </location>
</feature>
<evidence type="ECO:0000259" key="3">
    <source>
        <dbReference type="PROSITE" id="PS50110"/>
    </source>
</evidence>
<feature type="compositionally biased region" description="Low complexity" evidence="2">
    <location>
        <begin position="128"/>
        <end position="147"/>
    </location>
</feature>
<dbReference type="PROSITE" id="PS50930">
    <property type="entry name" value="HTH_LYTTR"/>
    <property type="match status" value="1"/>
</dbReference>
<dbReference type="SUPFAM" id="SSF52172">
    <property type="entry name" value="CheY-like"/>
    <property type="match status" value="1"/>
</dbReference>
<reference evidence="5 6" key="1">
    <citation type="submission" date="2020-07" db="EMBL/GenBank/DDBJ databases">
        <title>Sequencing the genomes of 1000 actinobacteria strains.</title>
        <authorList>
            <person name="Klenk H.-P."/>
        </authorList>
    </citation>
    <scope>NUCLEOTIDE SEQUENCE [LARGE SCALE GENOMIC DNA]</scope>
    <source>
        <strain evidence="5 6">DSM 44749</strain>
    </source>
</reference>
<feature type="region of interest" description="Disordered" evidence="2">
    <location>
        <begin position="127"/>
        <end position="147"/>
    </location>
</feature>
<dbReference type="PANTHER" id="PTHR37299">
    <property type="entry name" value="TRANSCRIPTIONAL REGULATOR-RELATED"/>
    <property type="match status" value="1"/>
</dbReference>
<protein>
    <submittedName>
        <fullName evidence="5">DNA-binding LytR/AlgR family response regulator</fullName>
    </submittedName>
</protein>
<evidence type="ECO:0000256" key="2">
    <source>
        <dbReference type="SAM" id="MobiDB-lite"/>
    </source>
</evidence>
<keyword evidence="5" id="KW-0238">DNA-binding</keyword>
<sequence>MTPPAESLRVLAVDDVAPALDEICALLADAPDVGEVARAGGAVEALRAIPTGRFDAVFLDITMPGMDGLELGGVLAAMATPPEIVFVTAFEEHAVAAYGLGAVDYLLKPVGADRLADALGRVHRARAGRSAAGPGTAGGTAPEPAGPALPRVDELAVLPVEAAGRTRYVRREDVRFVEAHGDYVRLHLPGGSHLVRIPLSRLEEHWDPHRFVRVHRSFLLHLPAVRELRSDAGGGLLAHTDAGDVPVSRRHARDLRDQLLAAATAGALDGHRAPDGDGPGSGRGRP</sequence>
<gene>
    <name evidence="5" type="ORF">HDA37_002100</name>
</gene>
<dbReference type="Gene3D" id="3.40.50.2300">
    <property type="match status" value="1"/>
</dbReference>
<dbReference type="InterPro" id="IPR011006">
    <property type="entry name" value="CheY-like_superfamily"/>
</dbReference>
<dbReference type="InterPro" id="IPR046947">
    <property type="entry name" value="LytR-like"/>
</dbReference>
<feature type="modified residue" description="4-aspartylphosphate" evidence="1">
    <location>
        <position position="60"/>
    </location>
</feature>